<sequence>MGCHKKNRGLRQEVAVFLLLETISGGAGLQ</sequence>
<organism evidence="1 2">
    <name type="scientific">Pseudomonas coronafaciens pv. striafaciens</name>
    <dbReference type="NCBI Taxonomy" id="235276"/>
    <lineage>
        <taxon>Bacteria</taxon>
        <taxon>Pseudomonadati</taxon>
        <taxon>Pseudomonadota</taxon>
        <taxon>Gammaproteobacteria</taxon>
        <taxon>Pseudomonadales</taxon>
        <taxon>Pseudomonadaceae</taxon>
        <taxon>Pseudomonas</taxon>
        <taxon>Pseudomonas coronafaciens</taxon>
    </lineage>
</organism>
<gene>
    <name evidence="1" type="ORF">ALP78_200016</name>
</gene>
<name>A0A3M4XTZ4_9PSED</name>
<comment type="caution">
    <text evidence="1">The sequence shown here is derived from an EMBL/GenBank/DDBJ whole genome shotgun (WGS) entry which is preliminary data.</text>
</comment>
<dbReference type="AlphaFoldDB" id="A0A3M4XTZ4"/>
<dbReference type="Proteomes" id="UP000268004">
    <property type="component" value="Unassembled WGS sequence"/>
</dbReference>
<reference evidence="1 2" key="1">
    <citation type="submission" date="2018-08" db="EMBL/GenBank/DDBJ databases">
        <title>Recombination of ecologically and evolutionarily significant loci maintains genetic cohesion in the Pseudomonas syringae species complex.</title>
        <authorList>
            <person name="Dillon M."/>
            <person name="Thakur S."/>
            <person name="Almeida R.N.D."/>
            <person name="Weir B.S."/>
            <person name="Guttman D.S."/>
        </authorList>
    </citation>
    <scope>NUCLEOTIDE SEQUENCE [LARGE SCALE GENOMIC DNA]</scope>
    <source>
        <strain evidence="1 2">ICMP 4996</strain>
    </source>
</reference>
<protein>
    <submittedName>
        <fullName evidence="1">Uncharacterized protein</fullName>
    </submittedName>
</protein>
<dbReference type="EMBL" id="RBSD01000206">
    <property type="protein sequence ID" value="RMR79861.1"/>
    <property type="molecule type" value="Genomic_DNA"/>
</dbReference>
<evidence type="ECO:0000313" key="1">
    <source>
        <dbReference type="EMBL" id="RMR79861.1"/>
    </source>
</evidence>
<proteinExistence type="predicted"/>
<accession>A0A3M4XTZ4</accession>
<evidence type="ECO:0000313" key="2">
    <source>
        <dbReference type="Proteomes" id="UP000268004"/>
    </source>
</evidence>